<accession>A0A9D4IQX4</accession>
<evidence type="ECO:0000313" key="1">
    <source>
        <dbReference type="EMBL" id="KAH3781732.1"/>
    </source>
</evidence>
<gene>
    <name evidence="1" type="ORF">DPMN_159636</name>
</gene>
<evidence type="ECO:0000313" key="2">
    <source>
        <dbReference type="Proteomes" id="UP000828390"/>
    </source>
</evidence>
<keyword evidence="2" id="KW-1185">Reference proteome</keyword>
<sequence length="75" mass="7798">MLAGFQSDGGVYKWSLCQHCRMLGGSKQSLGTALTATPDLSFLKPACSSLSLLSTASLSRSKMSGLVPCLSLTVT</sequence>
<dbReference type="AlphaFoldDB" id="A0A9D4IQX4"/>
<dbReference type="Proteomes" id="UP000828390">
    <property type="component" value="Unassembled WGS sequence"/>
</dbReference>
<reference evidence="1" key="1">
    <citation type="journal article" date="2019" name="bioRxiv">
        <title>The Genome of the Zebra Mussel, Dreissena polymorpha: A Resource for Invasive Species Research.</title>
        <authorList>
            <person name="McCartney M.A."/>
            <person name="Auch B."/>
            <person name="Kono T."/>
            <person name="Mallez S."/>
            <person name="Zhang Y."/>
            <person name="Obille A."/>
            <person name="Becker A."/>
            <person name="Abrahante J.E."/>
            <person name="Garbe J."/>
            <person name="Badalamenti J.P."/>
            <person name="Herman A."/>
            <person name="Mangelson H."/>
            <person name="Liachko I."/>
            <person name="Sullivan S."/>
            <person name="Sone E.D."/>
            <person name="Koren S."/>
            <person name="Silverstein K.A.T."/>
            <person name="Beckman K.B."/>
            <person name="Gohl D.M."/>
        </authorList>
    </citation>
    <scope>NUCLEOTIDE SEQUENCE</scope>
    <source>
        <strain evidence="1">Duluth1</strain>
        <tissue evidence="1">Whole animal</tissue>
    </source>
</reference>
<comment type="caution">
    <text evidence="1">The sequence shown here is derived from an EMBL/GenBank/DDBJ whole genome shotgun (WGS) entry which is preliminary data.</text>
</comment>
<organism evidence="1 2">
    <name type="scientific">Dreissena polymorpha</name>
    <name type="common">Zebra mussel</name>
    <name type="synonym">Mytilus polymorpha</name>
    <dbReference type="NCBI Taxonomy" id="45954"/>
    <lineage>
        <taxon>Eukaryota</taxon>
        <taxon>Metazoa</taxon>
        <taxon>Spiralia</taxon>
        <taxon>Lophotrochozoa</taxon>
        <taxon>Mollusca</taxon>
        <taxon>Bivalvia</taxon>
        <taxon>Autobranchia</taxon>
        <taxon>Heteroconchia</taxon>
        <taxon>Euheterodonta</taxon>
        <taxon>Imparidentia</taxon>
        <taxon>Neoheterodontei</taxon>
        <taxon>Myida</taxon>
        <taxon>Dreissenoidea</taxon>
        <taxon>Dreissenidae</taxon>
        <taxon>Dreissena</taxon>
    </lineage>
</organism>
<protein>
    <submittedName>
        <fullName evidence="1">Uncharacterized protein</fullName>
    </submittedName>
</protein>
<dbReference type="EMBL" id="JAIWYP010000008">
    <property type="protein sequence ID" value="KAH3781732.1"/>
    <property type="molecule type" value="Genomic_DNA"/>
</dbReference>
<reference evidence="1" key="2">
    <citation type="submission" date="2020-11" db="EMBL/GenBank/DDBJ databases">
        <authorList>
            <person name="McCartney M.A."/>
            <person name="Auch B."/>
            <person name="Kono T."/>
            <person name="Mallez S."/>
            <person name="Becker A."/>
            <person name="Gohl D.M."/>
            <person name="Silverstein K.A.T."/>
            <person name="Koren S."/>
            <person name="Bechman K.B."/>
            <person name="Herman A."/>
            <person name="Abrahante J.E."/>
            <person name="Garbe J."/>
        </authorList>
    </citation>
    <scope>NUCLEOTIDE SEQUENCE</scope>
    <source>
        <strain evidence="1">Duluth1</strain>
        <tissue evidence="1">Whole animal</tissue>
    </source>
</reference>
<proteinExistence type="predicted"/>
<name>A0A9D4IQX4_DREPO</name>